<dbReference type="EMBL" id="JYDP01000052">
    <property type="protein sequence ID" value="KRZ11157.1"/>
    <property type="molecule type" value="Genomic_DNA"/>
</dbReference>
<gene>
    <name evidence="1" type="ORF">T11_15529</name>
</gene>
<name>A0A0V1HNE7_9BILA</name>
<organism evidence="1 2">
    <name type="scientific">Trichinella zimbabwensis</name>
    <dbReference type="NCBI Taxonomy" id="268475"/>
    <lineage>
        <taxon>Eukaryota</taxon>
        <taxon>Metazoa</taxon>
        <taxon>Ecdysozoa</taxon>
        <taxon>Nematoda</taxon>
        <taxon>Enoplea</taxon>
        <taxon>Dorylaimia</taxon>
        <taxon>Trichinellida</taxon>
        <taxon>Trichinellidae</taxon>
        <taxon>Trichinella</taxon>
    </lineage>
</organism>
<sequence length="89" mass="10173">MCFQLGIWSALQEFLVSSNLMSVMQFSAGKIFNFINICQSTEESSSPTRLHDYALFIHIKHEKRMSINRGHHRGNALALSQRTALSIFQ</sequence>
<evidence type="ECO:0000313" key="1">
    <source>
        <dbReference type="EMBL" id="KRZ11157.1"/>
    </source>
</evidence>
<dbReference type="OrthoDB" id="10303131at2759"/>
<accession>A0A0V1HNE7</accession>
<reference evidence="1 2" key="1">
    <citation type="submission" date="2015-01" db="EMBL/GenBank/DDBJ databases">
        <title>Evolution of Trichinella species and genotypes.</title>
        <authorList>
            <person name="Korhonen P.K."/>
            <person name="Edoardo P."/>
            <person name="Giuseppe L.R."/>
            <person name="Gasser R.B."/>
        </authorList>
    </citation>
    <scope>NUCLEOTIDE SEQUENCE [LARGE SCALE GENOMIC DNA]</scope>
    <source>
        <strain evidence="1">ISS1029</strain>
    </source>
</reference>
<protein>
    <submittedName>
        <fullName evidence="1">Uncharacterized protein</fullName>
    </submittedName>
</protein>
<dbReference type="Proteomes" id="UP000055024">
    <property type="component" value="Unassembled WGS sequence"/>
</dbReference>
<keyword evidence="2" id="KW-1185">Reference proteome</keyword>
<proteinExistence type="predicted"/>
<evidence type="ECO:0000313" key="2">
    <source>
        <dbReference type="Proteomes" id="UP000055024"/>
    </source>
</evidence>
<comment type="caution">
    <text evidence="1">The sequence shown here is derived from an EMBL/GenBank/DDBJ whole genome shotgun (WGS) entry which is preliminary data.</text>
</comment>
<dbReference type="AlphaFoldDB" id="A0A0V1HNE7"/>